<dbReference type="Proteomes" id="UP000295008">
    <property type="component" value="Unassembled WGS sequence"/>
</dbReference>
<proteinExistence type="predicted"/>
<comment type="caution">
    <text evidence="2">The sequence shown here is derived from an EMBL/GenBank/DDBJ whole genome shotgun (WGS) entry which is preliminary data.</text>
</comment>
<protein>
    <submittedName>
        <fullName evidence="2">Helix-turn-helix protein</fullName>
    </submittedName>
</protein>
<dbReference type="InterPro" id="IPR001387">
    <property type="entry name" value="Cro/C1-type_HTH"/>
</dbReference>
<organism evidence="2 3">
    <name type="scientific">Hydrogenispora ethanolica</name>
    <dbReference type="NCBI Taxonomy" id="1082276"/>
    <lineage>
        <taxon>Bacteria</taxon>
        <taxon>Bacillati</taxon>
        <taxon>Bacillota</taxon>
        <taxon>Hydrogenispora</taxon>
    </lineage>
</organism>
<dbReference type="EMBL" id="SLUN01000068">
    <property type="protein sequence ID" value="TCL54025.1"/>
    <property type="molecule type" value="Genomic_DNA"/>
</dbReference>
<accession>A0A4R1QP08</accession>
<evidence type="ECO:0000313" key="3">
    <source>
        <dbReference type="Proteomes" id="UP000295008"/>
    </source>
</evidence>
<dbReference type="InterPro" id="IPR010982">
    <property type="entry name" value="Lambda_DNA-bd_dom_sf"/>
</dbReference>
<dbReference type="PROSITE" id="PS50943">
    <property type="entry name" value="HTH_CROC1"/>
    <property type="match status" value="1"/>
</dbReference>
<dbReference type="Pfam" id="PF01381">
    <property type="entry name" value="HTH_3"/>
    <property type="match status" value="1"/>
</dbReference>
<evidence type="ECO:0000259" key="1">
    <source>
        <dbReference type="PROSITE" id="PS50943"/>
    </source>
</evidence>
<dbReference type="RefSeq" id="WP_132018189.1">
    <property type="nucleotide sequence ID" value="NZ_SLUN01000068.1"/>
</dbReference>
<dbReference type="OrthoDB" id="2735991at2"/>
<dbReference type="AlphaFoldDB" id="A0A4R1QP08"/>
<dbReference type="Gene3D" id="1.10.260.40">
    <property type="entry name" value="lambda repressor-like DNA-binding domains"/>
    <property type="match status" value="1"/>
</dbReference>
<dbReference type="GO" id="GO:0003677">
    <property type="term" value="F:DNA binding"/>
    <property type="evidence" value="ECO:0007669"/>
    <property type="project" value="InterPro"/>
</dbReference>
<evidence type="ECO:0000313" key="2">
    <source>
        <dbReference type="EMBL" id="TCL54025.1"/>
    </source>
</evidence>
<reference evidence="2 3" key="1">
    <citation type="submission" date="2019-03" db="EMBL/GenBank/DDBJ databases">
        <title>Genomic Encyclopedia of Type Strains, Phase IV (KMG-IV): sequencing the most valuable type-strain genomes for metagenomic binning, comparative biology and taxonomic classification.</title>
        <authorList>
            <person name="Goeker M."/>
        </authorList>
    </citation>
    <scope>NUCLEOTIDE SEQUENCE [LARGE SCALE GENOMIC DNA]</scope>
    <source>
        <strain evidence="2 3">LX-B</strain>
    </source>
</reference>
<dbReference type="SMART" id="SM00530">
    <property type="entry name" value="HTH_XRE"/>
    <property type="match status" value="1"/>
</dbReference>
<feature type="domain" description="HTH cro/C1-type" evidence="1">
    <location>
        <begin position="10"/>
        <end position="64"/>
    </location>
</feature>
<sequence>MTKNDFKERLLAIRNLYKLNQTDFGAEIGMSQSNYSKIELGKVKPSKTVLYALMARFAINPDWVLTGQGEMFLSAEDYLDNGIKLLGMAKFSEGLSNLLKNPDHAELRSLLAVEEAKERFDQKTLDEYLKFLSDLGKQDDVKLKTWLMVQLERAFPEVLEKKK</sequence>
<name>A0A4R1QP08_HYDET</name>
<keyword evidence="3" id="KW-1185">Reference proteome</keyword>
<dbReference type="SUPFAM" id="SSF47413">
    <property type="entry name" value="lambda repressor-like DNA-binding domains"/>
    <property type="match status" value="1"/>
</dbReference>
<dbReference type="CDD" id="cd00093">
    <property type="entry name" value="HTH_XRE"/>
    <property type="match status" value="1"/>
</dbReference>
<gene>
    <name evidence="2" type="ORF">EDC14_10681</name>
</gene>